<name>A0A974C9Z2_XENLA</name>
<evidence type="ECO:0000256" key="2">
    <source>
        <dbReference type="ARBA" id="ARBA00022729"/>
    </source>
</evidence>
<evidence type="ECO:0000256" key="5">
    <source>
        <dbReference type="SAM" id="Phobius"/>
    </source>
</evidence>
<organism evidence="7 8">
    <name type="scientific">Xenopus laevis</name>
    <name type="common">African clawed frog</name>
    <dbReference type="NCBI Taxonomy" id="8355"/>
    <lineage>
        <taxon>Eukaryota</taxon>
        <taxon>Metazoa</taxon>
        <taxon>Chordata</taxon>
        <taxon>Craniata</taxon>
        <taxon>Vertebrata</taxon>
        <taxon>Euteleostomi</taxon>
        <taxon>Amphibia</taxon>
        <taxon>Batrachia</taxon>
        <taxon>Anura</taxon>
        <taxon>Pipoidea</taxon>
        <taxon>Pipidae</taxon>
        <taxon>Xenopodinae</taxon>
        <taxon>Xenopus</taxon>
        <taxon>Xenopus</taxon>
    </lineage>
</organism>
<dbReference type="InterPro" id="IPR036179">
    <property type="entry name" value="Ig-like_dom_sf"/>
</dbReference>
<protein>
    <recommendedName>
        <fullName evidence="6">Ig-like domain-containing protein</fullName>
    </recommendedName>
</protein>
<keyword evidence="2" id="KW-0732">Signal</keyword>
<sequence>MMIQVQKEQFLVGDSLELLFRRGINIQTMLLHSCCLLLLFLLPKCVLCDLSCKATESVAAAEGEETILQVNRTGITEISWILKGQHIATSKPNEPVQWKNRQFKTRLGSKPDASLIINKITREDQGTYVTDMRGLEEKDDFIQCYNVTMYRRLKEEDLTIHHHTVTYKSCDMNVSCSINGDLEIGWRDPNNNTIKAATILLYNISTSLYYTCFAENPVSQVHRVVHPWSLCMEDYKLQNIIRLVLSVCIVATGFCFLFCHVKTTSRSHSNIQL</sequence>
<dbReference type="PANTHER" id="PTHR12080">
    <property type="entry name" value="SIGNALING LYMPHOCYTIC ACTIVATION MOLECULE"/>
    <property type="match status" value="1"/>
</dbReference>
<evidence type="ECO:0000256" key="4">
    <source>
        <dbReference type="ARBA" id="ARBA00023180"/>
    </source>
</evidence>
<dbReference type="EMBL" id="CM004480">
    <property type="protein sequence ID" value="OCT69309.1"/>
    <property type="molecule type" value="Genomic_DNA"/>
</dbReference>
<dbReference type="SUPFAM" id="SSF48726">
    <property type="entry name" value="Immunoglobulin"/>
    <property type="match status" value="1"/>
</dbReference>
<evidence type="ECO:0000313" key="8">
    <source>
        <dbReference type="Proteomes" id="UP000694892"/>
    </source>
</evidence>
<dbReference type="PANTHER" id="PTHR12080:SF55">
    <property type="entry name" value="LYMPHOCYTE FUNCTION-ASSOCIATED ANTIGEN 3"/>
    <property type="match status" value="1"/>
</dbReference>
<dbReference type="AlphaFoldDB" id="A0A974C9Z2"/>
<feature type="domain" description="Ig-like" evidence="6">
    <location>
        <begin position="50"/>
        <end position="128"/>
    </location>
</feature>
<dbReference type="GO" id="GO:0016020">
    <property type="term" value="C:membrane"/>
    <property type="evidence" value="ECO:0007669"/>
    <property type="project" value="UniProtKB-SubCell"/>
</dbReference>
<dbReference type="PROSITE" id="PS50835">
    <property type="entry name" value="IG_LIKE"/>
    <property type="match status" value="1"/>
</dbReference>
<dbReference type="Proteomes" id="UP000694892">
    <property type="component" value="Chromosome 8L"/>
</dbReference>
<evidence type="ECO:0000313" key="7">
    <source>
        <dbReference type="EMBL" id="OCT69309.1"/>
    </source>
</evidence>
<feature type="transmembrane region" description="Helical" evidence="5">
    <location>
        <begin position="240"/>
        <end position="259"/>
    </location>
</feature>
<reference evidence="8" key="1">
    <citation type="journal article" date="2016" name="Nature">
        <title>Genome evolution in the allotetraploid frog Xenopus laevis.</title>
        <authorList>
            <person name="Session A.M."/>
            <person name="Uno Y."/>
            <person name="Kwon T."/>
            <person name="Chapman J.A."/>
            <person name="Toyoda A."/>
            <person name="Takahashi S."/>
            <person name="Fukui A."/>
            <person name="Hikosaka A."/>
            <person name="Suzuki A."/>
            <person name="Kondo M."/>
            <person name="van Heeringen S.J."/>
            <person name="Quigley I."/>
            <person name="Heinz S."/>
            <person name="Ogino H."/>
            <person name="Ochi H."/>
            <person name="Hellsten U."/>
            <person name="Lyons J.B."/>
            <person name="Simakov O."/>
            <person name="Putnam N."/>
            <person name="Stites J."/>
            <person name="Kuroki Y."/>
            <person name="Tanaka T."/>
            <person name="Michiue T."/>
            <person name="Watanabe M."/>
            <person name="Bogdanovic O."/>
            <person name="Lister R."/>
            <person name="Georgiou G."/>
            <person name="Paranjpe S.S."/>
            <person name="van Kruijsbergen I."/>
            <person name="Shu S."/>
            <person name="Carlson J."/>
            <person name="Kinoshita T."/>
            <person name="Ohta Y."/>
            <person name="Mawaribuchi S."/>
            <person name="Jenkins J."/>
            <person name="Grimwood J."/>
            <person name="Schmutz J."/>
            <person name="Mitros T."/>
            <person name="Mozaffari S.V."/>
            <person name="Suzuki Y."/>
            <person name="Haramoto Y."/>
            <person name="Yamamoto T.S."/>
            <person name="Takagi C."/>
            <person name="Heald R."/>
            <person name="Miller K."/>
            <person name="Haudenschild C."/>
            <person name="Kitzman J."/>
            <person name="Nakayama T."/>
            <person name="Izutsu Y."/>
            <person name="Robert J."/>
            <person name="Fortriede J."/>
            <person name="Burns K."/>
            <person name="Lotay V."/>
            <person name="Karimi K."/>
            <person name="Yasuoka Y."/>
            <person name="Dichmann D.S."/>
            <person name="Flajnik M.F."/>
            <person name="Houston D.W."/>
            <person name="Shendure J."/>
            <person name="DuPasquier L."/>
            <person name="Vize P.D."/>
            <person name="Zorn A.M."/>
            <person name="Ito M."/>
            <person name="Marcotte E.M."/>
            <person name="Wallingford J.B."/>
            <person name="Ito Y."/>
            <person name="Asashima M."/>
            <person name="Ueno N."/>
            <person name="Matsuda Y."/>
            <person name="Veenstra G.J."/>
            <person name="Fujiyama A."/>
            <person name="Harland R.M."/>
            <person name="Taira M."/>
            <person name="Rokhsar D.S."/>
        </authorList>
    </citation>
    <scope>NUCLEOTIDE SEQUENCE [LARGE SCALE GENOMIC DNA]</scope>
    <source>
        <strain evidence="8">J</strain>
    </source>
</reference>
<gene>
    <name evidence="7" type="ORF">XELAEV_18040624mg</name>
</gene>
<evidence type="ECO:0000259" key="6">
    <source>
        <dbReference type="PROSITE" id="PS50835"/>
    </source>
</evidence>
<keyword evidence="4" id="KW-0325">Glycoprotein</keyword>
<accession>A0A974C9Z2</accession>
<dbReference type="OMA" id="PMTHAVE"/>
<dbReference type="InterPro" id="IPR007110">
    <property type="entry name" value="Ig-like_dom"/>
</dbReference>
<evidence type="ECO:0000256" key="1">
    <source>
        <dbReference type="ARBA" id="ARBA00004370"/>
    </source>
</evidence>
<comment type="subcellular location">
    <subcellularLocation>
        <location evidence="1">Membrane</location>
    </subcellularLocation>
</comment>
<keyword evidence="3 5" id="KW-0472">Membrane</keyword>
<dbReference type="InterPro" id="IPR015631">
    <property type="entry name" value="CD2/SLAM_rcpt"/>
</dbReference>
<evidence type="ECO:0000256" key="3">
    <source>
        <dbReference type="ARBA" id="ARBA00023136"/>
    </source>
</evidence>
<keyword evidence="5" id="KW-0812">Transmembrane</keyword>
<dbReference type="InterPro" id="IPR013783">
    <property type="entry name" value="Ig-like_fold"/>
</dbReference>
<dbReference type="Gene3D" id="2.60.40.10">
    <property type="entry name" value="Immunoglobulins"/>
    <property type="match status" value="2"/>
</dbReference>
<proteinExistence type="predicted"/>
<keyword evidence="5" id="KW-1133">Transmembrane helix</keyword>